<organism evidence="1 2">
    <name type="scientific">Limosa lapponica baueri</name>
    <dbReference type="NCBI Taxonomy" id="1758121"/>
    <lineage>
        <taxon>Eukaryota</taxon>
        <taxon>Metazoa</taxon>
        <taxon>Chordata</taxon>
        <taxon>Craniata</taxon>
        <taxon>Vertebrata</taxon>
        <taxon>Euteleostomi</taxon>
        <taxon>Archelosauria</taxon>
        <taxon>Archosauria</taxon>
        <taxon>Dinosauria</taxon>
        <taxon>Saurischia</taxon>
        <taxon>Theropoda</taxon>
        <taxon>Coelurosauria</taxon>
        <taxon>Aves</taxon>
        <taxon>Neognathae</taxon>
        <taxon>Neoaves</taxon>
        <taxon>Charadriiformes</taxon>
        <taxon>Scolopacidae</taxon>
        <taxon>Limosa</taxon>
    </lineage>
</organism>
<evidence type="ECO:0000313" key="1">
    <source>
        <dbReference type="EMBL" id="PKU40012.1"/>
    </source>
</evidence>
<reference evidence="2" key="2">
    <citation type="submission" date="2017-12" db="EMBL/GenBank/DDBJ databases">
        <title>Genome sequence of the Bar-tailed Godwit (Limosa lapponica baueri).</title>
        <authorList>
            <person name="Lima N.C.B."/>
            <person name="Parody-Merino A.M."/>
            <person name="Battley P.F."/>
            <person name="Fidler A.E."/>
            <person name="Prosdocimi F."/>
        </authorList>
    </citation>
    <scope>NUCLEOTIDE SEQUENCE [LARGE SCALE GENOMIC DNA]</scope>
</reference>
<evidence type="ECO:0000313" key="2">
    <source>
        <dbReference type="Proteomes" id="UP000233556"/>
    </source>
</evidence>
<gene>
    <name evidence="1" type="ORF">llap_9686</name>
</gene>
<name>A0A2I0U1W1_LIMLA</name>
<dbReference type="OrthoDB" id="10056483at2759"/>
<reference evidence="2" key="1">
    <citation type="submission" date="2017-11" db="EMBL/GenBank/DDBJ databases">
        <authorList>
            <person name="Lima N.C."/>
            <person name="Parody-Merino A.M."/>
            <person name="Battley P.F."/>
            <person name="Fidler A.E."/>
            <person name="Prosdocimi F."/>
        </authorList>
    </citation>
    <scope>NUCLEOTIDE SEQUENCE [LARGE SCALE GENOMIC DNA]</scope>
</reference>
<dbReference type="AlphaFoldDB" id="A0A2I0U1W1"/>
<protein>
    <submittedName>
        <fullName evidence="1">Uncharacterized protein</fullName>
    </submittedName>
</protein>
<proteinExistence type="predicted"/>
<dbReference type="EMBL" id="KZ506363">
    <property type="protein sequence ID" value="PKU40012.1"/>
    <property type="molecule type" value="Genomic_DNA"/>
</dbReference>
<keyword evidence="2" id="KW-1185">Reference proteome</keyword>
<dbReference type="PANTHER" id="PTHR33332">
    <property type="entry name" value="REVERSE TRANSCRIPTASE DOMAIN-CONTAINING PROTEIN"/>
    <property type="match status" value="1"/>
</dbReference>
<accession>A0A2I0U1W1</accession>
<sequence>MMEKTAVIYFLKLKTRHIYEEVRKAEQDLEPCLVHADHSVLHLGWGKPQYQYRLGDEGSSPAEQDLGVLVDEKLDMSRQCMLIAQKANHILGCIKRCVAIREREVILPLRSGETPPGVLRPALEPSVQERHGPVGAGPEEATKMIKELVDVPSLETFKVRLEGTLSNLI</sequence>
<dbReference type="Proteomes" id="UP000233556">
    <property type="component" value="Unassembled WGS sequence"/>
</dbReference>